<comment type="caution">
    <text evidence="2">The sequence shown here is derived from an EMBL/GenBank/DDBJ whole genome shotgun (WGS) entry which is preliminary data.</text>
</comment>
<gene>
    <name evidence="2" type="ORF">COV49_01665</name>
</gene>
<protein>
    <submittedName>
        <fullName evidence="2">Uncharacterized protein</fullName>
    </submittedName>
</protein>
<reference evidence="2 3" key="1">
    <citation type="submission" date="2017-09" db="EMBL/GenBank/DDBJ databases">
        <title>Depth-based differentiation of microbial function through sediment-hosted aquifers and enrichment of novel symbionts in the deep terrestrial subsurface.</title>
        <authorList>
            <person name="Probst A.J."/>
            <person name="Ladd B."/>
            <person name="Jarett J.K."/>
            <person name="Geller-Mcgrath D.E."/>
            <person name="Sieber C.M."/>
            <person name="Emerson J.B."/>
            <person name="Anantharaman K."/>
            <person name="Thomas B.C."/>
            <person name="Malmstrom R."/>
            <person name="Stieglmeier M."/>
            <person name="Klingl A."/>
            <person name="Woyke T."/>
            <person name="Ryan C.M."/>
            <person name="Banfield J.F."/>
        </authorList>
    </citation>
    <scope>NUCLEOTIDE SEQUENCE [LARGE SCALE GENOMIC DNA]</scope>
    <source>
        <strain evidence="2">CG11_big_fil_rev_8_21_14_0_20_39_10</strain>
    </source>
</reference>
<feature type="transmembrane region" description="Helical" evidence="1">
    <location>
        <begin position="12"/>
        <end position="30"/>
    </location>
</feature>
<keyword evidence="1" id="KW-1133">Transmembrane helix</keyword>
<keyword evidence="1" id="KW-0812">Transmembrane</keyword>
<dbReference type="Proteomes" id="UP000230869">
    <property type="component" value="Unassembled WGS sequence"/>
</dbReference>
<accession>A0A2M6K9M2</accession>
<dbReference type="EMBL" id="PCWW01000028">
    <property type="protein sequence ID" value="PIR13587.1"/>
    <property type="molecule type" value="Genomic_DNA"/>
</dbReference>
<organism evidence="2 3">
    <name type="scientific">Candidatus Falkowbacteria bacterium CG11_big_fil_rev_8_21_14_0_20_39_10</name>
    <dbReference type="NCBI Taxonomy" id="1974570"/>
    <lineage>
        <taxon>Bacteria</taxon>
        <taxon>Candidatus Falkowiibacteriota</taxon>
    </lineage>
</organism>
<keyword evidence="1" id="KW-0472">Membrane</keyword>
<feature type="transmembrane region" description="Helical" evidence="1">
    <location>
        <begin position="199"/>
        <end position="220"/>
    </location>
</feature>
<proteinExistence type="predicted"/>
<dbReference type="AlphaFoldDB" id="A0A2M6K9M2"/>
<evidence type="ECO:0000313" key="2">
    <source>
        <dbReference type="EMBL" id="PIR13587.1"/>
    </source>
</evidence>
<evidence type="ECO:0000313" key="3">
    <source>
        <dbReference type="Proteomes" id="UP000230869"/>
    </source>
</evidence>
<sequence>MNLKIKTIKNLYLSILTILFILIFMTPYLIREGISVFSEELIEAAALIFLSAAGYLAHSFYQKELKSHQQKLEEAFNYIGAINVQIGQIKAVFDDVPKYPENKNDLKDILKGLIDKVLGIVNADWTLFRVIEISSGRTLTEYSRARGKAVLLKHEISNKDLLDDVSLDNCTVIKSRQKNLDIKVYCVIPVKSISKNQKILIKAIVNDLGMFYLIFSSVYYQKNHKKK</sequence>
<evidence type="ECO:0000256" key="1">
    <source>
        <dbReference type="SAM" id="Phobius"/>
    </source>
</evidence>
<name>A0A2M6K9M2_9BACT</name>
<feature type="transmembrane region" description="Helical" evidence="1">
    <location>
        <begin position="42"/>
        <end position="61"/>
    </location>
</feature>